<dbReference type="GO" id="GO:0008168">
    <property type="term" value="F:methyltransferase activity"/>
    <property type="evidence" value="ECO:0007669"/>
    <property type="project" value="UniProtKB-KW"/>
</dbReference>
<protein>
    <submittedName>
        <fullName evidence="1">Macrocin-O-methyltransferase (TylF)</fullName>
    </submittedName>
</protein>
<keyword evidence="1" id="KW-0489">Methyltransferase</keyword>
<dbReference type="Gene3D" id="3.40.50.150">
    <property type="entry name" value="Vaccinia Virus protein VP39"/>
    <property type="match status" value="1"/>
</dbReference>
<sequence length="273" mass="31408">MNKISNRVDNTFILNFQKQKIKTDLKRNVLSQMIKFFNSNQRFLKLKFKNDNLNRLYNIKNSKKFDSKENMLDGDWSNVEQAVNIYHLLTQAILLNIPGDIVELGCYDGTTSILMQKTLDQLDSKKIIHVYDSFEGLPEKSEKDGDTVFYPGSCKTQKEDLIQNFKKHKTKLPIIHEGWFSDTLPKGLPKKISFAHLDGDFYSSILESLIYVYPNLSKGAIVIIDDYCDPKIHDVNNILPGVKKACDEFFKDKKEKVGVLLAGGETHGYFRKL</sequence>
<reference evidence="1 2" key="1">
    <citation type="journal article" date="2015" name="Nature">
        <title>rRNA introns, odd ribosomes, and small enigmatic genomes across a large radiation of phyla.</title>
        <authorList>
            <person name="Brown C.T."/>
            <person name="Hug L.A."/>
            <person name="Thomas B.C."/>
            <person name="Sharon I."/>
            <person name="Castelle C.J."/>
            <person name="Singh A."/>
            <person name="Wilkins M.J."/>
            <person name="Williams K.H."/>
            <person name="Banfield J.F."/>
        </authorList>
    </citation>
    <scope>NUCLEOTIDE SEQUENCE [LARGE SCALE GENOMIC DNA]</scope>
</reference>
<dbReference type="InterPro" id="IPR029063">
    <property type="entry name" value="SAM-dependent_MTases_sf"/>
</dbReference>
<dbReference type="PANTHER" id="PTHR40036">
    <property type="entry name" value="MACROCIN O-METHYLTRANSFERASE"/>
    <property type="match status" value="1"/>
</dbReference>
<dbReference type="Pfam" id="PF05711">
    <property type="entry name" value="TylF"/>
    <property type="match status" value="1"/>
</dbReference>
<organism evidence="1 2">
    <name type="scientific">Candidatus Woesebacteria bacterium GW2011_GWB1_38_5b</name>
    <dbReference type="NCBI Taxonomy" id="1618569"/>
    <lineage>
        <taxon>Bacteria</taxon>
        <taxon>Candidatus Woeseibacteriota</taxon>
    </lineage>
</organism>
<dbReference type="InterPro" id="IPR008884">
    <property type="entry name" value="TylF_MeTrfase"/>
</dbReference>
<dbReference type="PANTHER" id="PTHR40036:SF1">
    <property type="entry name" value="MACROCIN O-METHYLTRANSFERASE"/>
    <property type="match status" value="1"/>
</dbReference>
<dbReference type="AlphaFoldDB" id="A0A0G0NE75"/>
<evidence type="ECO:0000313" key="1">
    <source>
        <dbReference type="EMBL" id="KKQ75416.1"/>
    </source>
</evidence>
<dbReference type="Proteomes" id="UP000034181">
    <property type="component" value="Unassembled WGS sequence"/>
</dbReference>
<dbReference type="EMBL" id="LBUZ01000011">
    <property type="protein sequence ID" value="KKQ75416.1"/>
    <property type="molecule type" value="Genomic_DNA"/>
</dbReference>
<accession>A0A0G0NE75</accession>
<proteinExistence type="predicted"/>
<name>A0A0G0NE75_9BACT</name>
<evidence type="ECO:0000313" key="2">
    <source>
        <dbReference type="Proteomes" id="UP000034181"/>
    </source>
</evidence>
<dbReference type="PATRIC" id="fig|1618569.3.peg.322"/>
<keyword evidence="1" id="KW-0808">Transferase</keyword>
<dbReference type="SUPFAM" id="SSF53335">
    <property type="entry name" value="S-adenosyl-L-methionine-dependent methyltransferases"/>
    <property type="match status" value="1"/>
</dbReference>
<gene>
    <name evidence="1" type="ORF">US96_C0011G0014</name>
</gene>
<dbReference type="GO" id="GO:0032259">
    <property type="term" value="P:methylation"/>
    <property type="evidence" value="ECO:0007669"/>
    <property type="project" value="UniProtKB-KW"/>
</dbReference>
<comment type="caution">
    <text evidence="1">The sequence shown here is derived from an EMBL/GenBank/DDBJ whole genome shotgun (WGS) entry which is preliminary data.</text>
</comment>